<feature type="domain" description="Lipoyl-binding" evidence="11">
    <location>
        <begin position="88"/>
        <end position="164"/>
    </location>
</feature>
<accession>A0A1M5WA89</accession>
<dbReference type="UniPathway" id="UPA00094"/>
<evidence type="ECO:0000313" key="13">
    <source>
        <dbReference type="Proteomes" id="UP000189796"/>
    </source>
</evidence>
<evidence type="ECO:0000256" key="3">
    <source>
        <dbReference type="ARBA" id="ARBA00017562"/>
    </source>
</evidence>
<dbReference type="PANTHER" id="PTHR45266:SF3">
    <property type="entry name" value="OXALOACETATE DECARBOXYLASE ALPHA CHAIN"/>
    <property type="match status" value="1"/>
</dbReference>
<dbReference type="RefSeq" id="WP_079604849.1">
    <property type="nucleotide sequence ID" value="NZ_LT670817.1"/>
</dbReference>
<dbReference type="Proteomes" id="UP000189796">
    <property type="component" value="Chromosome I"/>
</dbReference>
<dbReference type="InterPro" id="IPR011053">
    <property type="entry name" value="Single_hybrid_motif"/>
</dbReference>
<keyword evidence="5 9" id="KW-0276">Fatty acid metabolism</keyword>
<dbReference type="GO" id="GO:0003989">
    <property type="term" value="F:acetyl-CoA carboxylase activity"/>
    <property type="evidence" value="ECO:0007669"/>
    <property type="project" value="InterPro"/>
</dbReference>
<dbReference type="InterPro" id="IPR000089">
    <property type="entry name" value="Biotin_lipoyl"/>
</dbReference>
<feature type="compositionally biased region" description="Low complexity" evidence="10">
    <location>
        <begin position="65"/>
        <end position="80"/>
    </location>
</feature>
<evidence type="ECO:0000313" key="12">
    <source>
        <dbReference type="EMBL" id="SHH84396.1"/>
    </source>
</evidence>
<evidence type="ECO:0000256" key="1">
    <source>
        <dbReference type="ARBA" id="ARBA00003761"/>
    </source>
</evidence>
<gene>
    <name evidence="12" type="ORF">SAMN05443248_6444</name>
</gene>
<evidence type="ECO:0000256" key="5">
    <source>
        <dbReference type="ARBA" id="ARBA00022832"/>
    </source>
</evidence>
<dbReference type="Pfam" id="PF00364">
    <property type="entry name" value="Biotin_lipoyl"/>
    <property type="match status" value="1"/>
</dbReference>
<proteinExistence type="predicted"/>
<evidence type="ECO:0000256" key="7">
    <source>
        <dbReference type="ARBA" id="ARBA00023160"/>
    </source>
</evidence>
<organism evidence="12 13">
    <name type="scientific">Bradyrhizobium erythrophlei</name>
    <dbReference type="NCBI Taxonomy" id="1437360"/>
    <lineage>
        <taxon>Bacteria</taxon>
        <taxon>Pseudomonadati</taxon>
        <taxon>Pseudomonadota</taxon>
        <taxon>Alphaproteobacteria</taxon>
        <taxon>Hyphomicrobiales</taxon>
        <taxon>Nitrobacteraceae</taxon>
        <taxon>Bradyrhizobium</taxon>
    </lineage>
</organism>
<dbReference type="PROSITE" id="PS50968">
    <property type="entry name" value="BIOTINYL_LIPOYL"/>
    <property type="match status" value="1"/>
</dbReference>
<keyword evidence="8 9" id="KW-0092">Biotin</keyword>
<evidence type="ECO:0000256" key="6">
    <source>
        <dbReference type="ARBA" id="ARBA00023098"/>
    </source>
</evidence>
<evidence type="ECO:0000256" key="10">
    <source>
        <dbReference type="SAM" id="MobiDB-lite"/>
    </source>
</evidence>
<dbReference type="InterPro" id="IPR001249">
    <property type="entry name" value="AcCoA_biotinCC"/>
</dbReference>
<evidence type="ECO:0000256" key="2">
    <source>
        <dbReference type="ARBA" id="ARBA00005194"/>
    </source>
</evidence>
<name>A0A1M5WA89_9BRAD</name>
<reference evidence="12 13" key="1">
    <citation type="submission" date="2016-11" db="EMBL/GenBank/DDBJ databases">
        <authorList>
            <person name="Jaros S."/>
            <person name="Januszkiewicz K."/>
            <person name="Wedrychowicz H."/>
        </authorList>
    </citation>
    <scope>NUCLEOTIDE SEQUENCE [LARGE SCALE GENOMIC DNA]</scope>
    <source>
        <strain evidence="12 13">GAS138</strain>
    </source>
</reference>
<dbReference type="InterPro" id="IPR001882">
    <property type="entry name" value="Biotin_BS"/>
</dbReference>
<keyword evidence="6 9" id="KW-0443">Lipid metabolism</keyword>
<protein>
    <recommendedName>
        <fullName evidence="3 9">Biotin carboxyl carrier protein of acetyl-CoA carboxylase</fullName>
    </recommendedName>
</protein>
<dbReference type="OrthoDB" id="9811735at2"/>
<dbReference type="SUPFAM" id="SSF51230">
    <property type="entry name" value="Single hybrid motif"/>
    <property type="match status" value="1"/>
</dbReference>
<comment type="function">
    <text evidence="1 9">This protein is a component of the acetyl coenzyme A carboxylase complex; first, biotin carboxylase catalyzes the carboxylation of the carrier protein and then the transcarboxylase transfers the carboxyl group to form malonyl-CoA.</text>
</comment>
<dbReference type="Gene3D" id="2.40.50.100">
    <property type="match status" value="1"/>
</dbReference>
<feature type="region of interest" description="Disordered" evidence="10">
    <location>
        <begin position="45"/>
        <end position="80"/>
    </location>
</feature>
<dbReference type="EMBL" id="LT670817">
    <property type="protein sequence ID" value="SHH84396.1"/>
    <property type="molecule type" value="Genomic_DNA"/>
</dbReference>
<dbReference type="CDD" id="cd06850">
    <property type="entry name" value="biotinyl_domain"/>
    <property type="match status" value="1"/>
</dbReference>
<dbReference type="GO" id="GO:0009317">
    <property type="term" value="C:acetyl-CoA carboxylase complex"/>
    <property type="evidence" value="ECO:0007669"/>
    <property type="project" value="InterPro"/>
</dbReference>
<dbReference type="AlphaFoldDB" id="A0A1M5WA89"/>
<dbReference type="InterPro" id="IPR050709">
    <property type="entry name" value="Biotin_Carboxyl_Carrier/Decarb"/>
</dbReference>
<keyword evidence="7 9" id="KW-0275">Fatty acid biosynthesis</keyword>
<evidence type="ECO:0000259" key="11">
    <source>
        <dbReference type="PROSITE" id="PS50968"/>
    </source>
</evidence>
<dbReference type="PANTHER" id="PTHR45266">
    <property type="entry name" value="OXALOACETATE DECARBOXYLASE ALPHA CHAIN"/>
    <property type="match status" value="1"/>
</dbReference>
<evidence type="ECO:0000256" key="9">
    <source>
        <dbReference type="RuleBase" id="RU364072"/>
    </source>
</evidence>
<evidence type="ECO:0000256" key="4">
    <source>
        <dbReference type="ARBA" id="ARBA00022516"/>
    </source>
</evidence>
<sequence length="166" mass="17576">MSLRYEEVAEILKIIDSSSCDEFIVETGDIKLVVRRNASPGYVAPGAERTESAPAIAAPPRPRADAAAKPGTTAAQQAATARTATASQIEVTAPMVGTFYRAPSPDAPPFVEIGTVVQPGQPLCIIEVMKLFTTINSEYAGRVVQIGAEVGDLVEYGRTLFVIEPV</sequence>
<dbReference type="PROSITE" id="PS00188">
    <property type="entry name" value="BIOTIN"/>
    <property type="match status" value="1"/>
</dbReference>
<dbReference type="PRINTS" id="PR01071">
    <property type="entry name" value="ACOABIOTINCC"/>
</dbReference>
<dbReference type="GO" id="GO:0006633">
    <property type="term" value="P:fatty acid biosynthetic process"/>
    <property type="evidence" value="ECO:0007669"/>
    <property type="project" value="UniProtKB-UniPathway"/>
</dbReference>
<evidence type="ECO:0000256" key="8">
    <source>
        <dbReference type="ARBA" id="ARBA00023267"/>
    </source>
</evidence>
<comment type="pathway">
    <text evidence="2 9">Lipid metabolism; fatty acid biosynthesis.</text>
</comment>
<keyword evidence="4 9" id="KW-0444">Lipid biosynthesis</keyword>
<dbReference type="NCBIfam" id="TIGR00531">
    <property type="entry name" value="BCCP"/>
    <property type="match status" value="1"/>
</dbReference>